<gene>
    <name evidence="2" type="ordered locus">BURPS1710b_2362</name>
</gene>
<feature type="compositionally biased region" description="Basic and acidic residues" evidence="1">
    <location>
        <begin position="289"/>
        <end position="299"/>
    </location>
</feature>
<sequence length="595" mass="66820">MGTGRERNGRPRAHRRRRTRPRRFRRAVRAGAHTRLSRAAGRPKRRSVRRAGRAPAGLRGIRRDRRRSAAARAGRAAPAIRQRARHAAARRARPAPRVAVAGERRRAVDAPLRARSHAARAVRAAARRRHASRILFGAAAARTSRRAAAPASRGGRACARERAAGNAGKPVRAVGARGRRHRLRRLQQRVPQRRVPALSRAVSGCAALRRRLARAPSGKDAADDSGRLRHRAMERGADDVRLRVRHRYARSPPIALRNRRDGACVRSSADRARIERRIAARRASGPKGIEQRERLERCKSTPGKPWLASDERRFETDGTRDAHSMRRSAHAAHRIASSVERGEILGPVRRGLLHERVLHERDLLGVLGGRQAAAHLLEPAIQQVGVHDVGLAVIANLFDSPFPERRPHLAAVHPELARKAAQLRERIERRARARLVEREQIHQVQMPRVIARQIIVPLEVAIVLAHVPVARRRNAVHERAVMQHRQIEAAAVPRHELRRVLLDHAVERLDQRRLRVVRRAERAHAKAVVVAKHARDRRDPLQMVREEIAARLLPARGERVLGHFGVGEVGGQIFETADAVDIGNRLDVKNQNRCH</sequence>
<feature type="region of interest" description="Disordered" evidence="1">
    <location>
        <begin position="1"/>
        <end position="81"/>
    </location>
</feature>
<dbReference type="Proteomes" id="UP000002700">
    <property type="component" value="Chromosome I"/>
</dbReference>
<accession>Q3JRP6</accession>
<feature type="compositionally biased region" description="Basic residues" evidence="1">
    <location>
        <begin position="10"/>
        <end position="28"/>
    </location>
</feature>
<protein>
    <submittedName>
        <fullName evidence="2">Uncharacterized protein</fullName>
    </submittedName>
</protein>
<name>Q3JRP6_BURP1</name>
<feature type="compositionally biased region" description="Basic residues" evidence="1">
    <location>
        <begin position="41"/>
        <end position="52"/>
    </location>
</feature>
<feature type="region of interest" description="Disordered" evidence="1">
    <location>
        <begin position="282"/>
        <end position="308"/>
    </location>
</feature>
<evidence type="ECO:0000256" key="1">
    <source>
        <dbReference type="SAM" id="MobiDB-lite"/>
    </source>
</evidence>
<feature type="compositionally biased region" description="Low complexity" evidence="1">
    <location>
        <begin position="70"/>
        <end position="81"/>
    </location>
</feature>
<dbReference type="AlphaFoldDB" id="Q3JRP6"/>
<dbReference type="KEGG" id="bpm:BURPS1710b_2362"/>
<evidence type="ECO:0000313" key="2">
    <source>
        <dbReference type="EMBL" id="ABA49899.1"/>
    </source>
</evidence>
<evidence type="ECO:0000313" key="3">
    <source>
        <dbReference type="Proteomes" id="UP000002700"/>
    </source>
</evidence>
<organism evidence="2 3">
    <name type="scientific">Burkholderia pseudomallei (strain 1710b)</name>
    <dbReference type="NCBI Taxonomy" id="320372"/>
    <lineage>
        <taxon>Bacteria</taxon>
        <taxon>Pseudomonadati</taxon>
        <taxon>Pseudomonadota</taxon>
        <taxon>Betaproteobacteria</taxon>
        <taxon>Burkholderiales</taxon>
        <taxon>Burkholderiaceae</taxon>
        <taxon>Burkholderia</taxon>
        <taxon>pseudomallei group</taxon>
    </lineage>
</organism>
<dbReference type="EMBL" id="CP000124">
    <property type="protein sequence ID" value="ABA49899.1"/>
    <property type="molecule type" value="Genomic_DNA"/>
</dbReference>
<feature type="compositionally biased region" description="Basic residues" evidence="1">
    <location>
        <begin position="60"/>
        <end position="69"/>
    </location>
</feature>
<dbReference type="EnsemblBacteria" id="ABA49899">
    <property type="protein sequence ID" value="ABA49899"/>
    <property type="gene ID" value="BURPS1710b_2362"/>
</dbReference>
<proteinExistence type="predicted"/>
<reference evidence="2 3" key="1">
    <citation type="submission" date="2005-09" db="EMBL/GenBank/DDBJ databases">
        <authorList>
            <person name="Woods D.E."/>
            <person name="Nierman W.C."/>
        </authorList>
    </citation>
    <scope>NUCLEOTIDE SEQUENCE [LARGE SCALE GENOMIC DNA]</scope>
    <source>
        <strain evidence="2 3">1710b</strain>
    </source>
</reference>
<dbReference type="HOGENOM" id="CLU_458348_0_0_4"/>